<dbReference type="EMBL" id="BOOO01000013">
    <property type="protein sequence ID" value="GII28881.1"/>
    <property type="molecule type" value="Genomic_DNA"/>
</dbReference>
<dbReference type="Proteomes" id="UP000650628">
    <property type="component" value="Unassembled WGS sequence"/>
</dbReference>
<evidence type="ECO:0000313" key="1">
    <source>
        <dbReference type="EMBL" id="GII28881.1"/>
    </source>
</evidence>
<name>A0A8J3X651_9ACTN</name>
<reference evidence="1 2" key="1">
    <citation type="submission" date="2021-01" db="EMBL/GenBank/DDBJ databases">
        <title>Whole genome shotgun sequence of Planotetraspora mira NBRC 15435.</title>
        <authorList>
            <person name="Komaki H."/>
            <person name="Tamura T."/>
        </authorList>
    </citation>
    <scope>NUCLEOTIDE SEQUENCE [LARGE SCALE GENOMIC DNA]</scope>
    <source>
        <strain evidence="1 2">NBRC 15435</strain>
    </source>
</reference>
<gene>
    <name evidence="1" type="ORF">Pmi06nite_23230</name>
</gene>
<sequence>MDVHRSDLIHTGWIWEENTRVLCEVLAWLVGYTFDDLDWMAIGAALPDTDDENEGRWYSYPLVGGKATLELRLAQAVGGCELSFEVFGSADEVLSAQIRLAGDMAAQYVIMSRRAQQGHMTL</sequence>
<keyword evidence="2" id="KW-1185">Reference proteome</keyword>
<evidence type="ECO:0000313" key="2">
    <source>
        <dbReference type="Proteomes" id="UP000650628"/>
    </source>
</evidence>
<organism evidence="1 2">
    <name type="scientific">Planotetraspora mira</name>
    <dbReference type="NCBI Taxonomy" id="58121"/>
    <lineage>
        <taxon>Bacteria</taxon>
        <taxon>Bacillati</taxon>
        <taxon>Actinomycetota</taxon>
        <taxon>Actinomycetes</taxon>
        <taxon>Streptosporangiales</taxon>
        <taxon>Streptosporangiaceae</taxon>
        <taxon>Planotetraspora</taxon>
    </lineage>
</organism>
<dbReference type="AlphaFoldDB" id="A0A8J3X651"/>
<accession>A0A8J3X651</accession>
<comment type="caution">
    <text evidence="1">The sequence shown here is derived from an EMBL/GenBank/DDBJ whole genome shotgun (WGS) entry which is preliminary data.</text>
</comment>
<proteinExistence type="predicted"/>
<protein>
    <submittedName>
        <fullName evidence="1">Uncharacterized protein</fullName>
    </submittedName>
</protein>
<dbReference type="RefSeq" id="WP_203951079.1">
    <property type="nucleotide sequence ID" value="NZ_BOOO01000002.1"/>
</dbReference>